<proteinExistence type="predicted"/>
<gene>
    <name evidence="1" type="ORF">MI149_12435</name>
</gene>
<accession>A0ABY3TUP9</accession>
<dbReference type="Proteomes" id="UP001055337">
    <property type="component" value="Chromosome"/>
</dbReference>
<dbReference type="RefSeq" id="WP_240180686.1">
    <property type="nucleotide sequence ID" value="NZ_CP092362.2"/>
</dbReference>
<dbReference type="EMBL" id="CP092362">
    <property type="protein sequence ID" value="ULN44681.1"/>
    <property type="molecule type" value="Genomic_DNA"/>
</dbReference>
<protein>
    <submittedName>
        <fullName evidence="1">Uncharacterized protein</fullName>
    </submittedName>
</protein>
<name>A0ABY3TUP9_9MYCO</name>
<organism evidence="1 2">
    <name type="scientific">Mycolicibacterium crocinum</name>
    <dbReference type="NCBI Taxonomy" id="388459"/>
    <lineage>
        <taxon>Bacteria</taxon>
        <taxon>Bacillati</taxon>
        <taxon>Actinomycetota</taxon>
        <taxon>Actinomycetes</taxon>
        <taxon>Mycobacteriales</taxon>
        <taxon>Mycobacteriaceae</taxon>
        <taxon>Mycolicibacterium</taxon>
    </lineage>
</organism>
<reference evidence="1" key="1">
    <citation type="submission" date="2022-08" db="EMBL/GenBank/DDBJ databases">
        <title>Whole genome sequencing of non-tuberculosis mycobacteria type-strains.</title>
        <authorList>
            <person name="Igarashi Y."/>
            <person name="Osugi A."/>
            <person name="Mitarai S."/>
        </authorList>
    </citation>
    <scope>NUCLEOTIDE SEQUENCE</scope>
    <source>
        <strain evidence="1">JCM 16369</strain>
    </source>
</reference>
<evidence type="ECO:0000313" key="2">
    <source>
        <dbReference type="Proteomes" id="UP001055337"/>
    </source>
</evidence>
<keyword evidence="2" id="KW-1185">Reference proteome</keyword>
<evidence type="ECO:0000313" key="1">
    <source>
        <dbReference type="EMBL" id="ULN44681.1"/>
    </source>
</evidence>
<sequence>MILETAGMSGVGGLGGRTGATGIGAARTVSVCAACGAGPWEHAAAKVSRMQPAARAAD</sequence>